<evidence type="ECO:0000313" key="10">
    <source>
        <dbReference type="Proteomes" id="UP000606194"/>
    </source>
</evidence>
<dbReference type="Proteomes" id="UP000606194">
    <property type="component" value="Unassembled WGS sequence"/>
</dbReference>
<keyword evidence="7" id="KW-0812">Transmembrane</keyword>
<feature type="transmembrane region" description="Helical" evidence="7">
    <location>
        <begin position="392"/>
        <end position="411"/>
    </location>
</feature>
<keyword evidence="10" id="KW-1185">Reference proteome</keyword>
<dbReference type="SUPFAM" id="SSF52743">
    <property type="entry name" value="Subtilisin-like"/>
    <property type="match status" value="1"/>
</dbReference>
<evidence type="ECO:0000259" key="8">
    <source>
        <dbReference type="Pfam" id="PF00082"/>
    </source>
</evidence>
<keyword evidence="2 5" id="KW-0645">Protease</keyword>
<dbReference type="GO" id="GO:0004252">
    <property type="term" value="F:serine-type endopeptidase activity"/>
    <property type="evidence" value="ECO:0007669"/>
    <property type="project" value="UniProtKB-UniRule"/>
</dbReference>
<comment type="caution">
    <text evidence="9">The sequence shown here is derived from an EMBL/GenBank/DDBJ whole genome shotgun (WGS) entry which is preliminary data.</text>
</comment>
<dbReference type="PROSITE" id="PS00137">
    <property type="entry name" value="SUBTILASE_HIS"/>
    <property type="match status" value="1"/>
</dbReference>
<dbReference type="EMBL" id="BMTL01000009">
    <property type="protein sequence ID" value="GGR86144.1"/>
    <property type="molecule type" value="Genomic_DNA"/>
</dbReference>
<dbReference type="InterPro" id="IPR050131">
    <property type="entry name" value="Peptidase_S8_subtilisin-like"/>
</dbReference>
<reference evidence="9" key="2">
    <citation type="submission" date="2020-09" db="EMBL/GenBank/DDBJ databases">
        <authorList>
            <person name="Sun Q."/>
            <person name="Ohkuma M."/>
        </authorList>
    </citation>
    <scope>NUCLEOTIDE SEQUENCE</scope>
    <source>
        <strain evidence="9">JCM 4386</strain>
    </source>
</reference>
<dbReference type="AlphaFoldDB" id="A0A918FVS1"/>
<name>A0A918FVS1_9ACTN</name>
<feature type="region of interest" description="Disordered" evidence="6">
    <location>
        <begin position="1"/>
        <end position="34"/>
    </location>
</feature>
<comment type="similarity">
    <text evidence="1 5">Belongs to the peptidase S8 family.</text>
</comment>
<dbReference type="InterPro" id="IPR022398">
    <property type="entry name" value="Peptidase_S8_His-AS"/>
</dbReference>
<dbReference type="Pfam" id="PF00082">
    <property type="entry name" value="Peptidase_S8"/>
    <property type="match status" value="1"/>
</dbReference>
<dbReference type="PROSITE" id="PS51892">
    <property type="entry name" value="SUBTILASE"/>
    <property type="match status" value="1"/>
</dbReference>
<dbReference type="InterPro" id="IPR000209">
    <property type="entry name" value="Peptidase_S8/S53_dom"/>
</dbReference>
<proteinExistence type="inferred from homology"/>
<protein>
    <recommendedName>
        <fullName evidence="8">Peptidase S8/S53 domain-containing protein</fullName>
    </recommendedName>
</protein>
<dbReference type="PANTHER" id="PTHR43806">
    <property type="entry name" value="PEPTIDASE S8"/>
    <property type="match status" value="1"/>
</dbReference>
<keyword evidence="7" id="KW-1133">Transmembrane helix</keyword>
<evidence type="ECO:0000256" key="6">
    <source>
        <dbReference type="SAM" id="MobiDB-lite"/>
    </source>
</evidence>
<keyword evidence="3 5" id="KW-0378">Hydrolase</keyword>
<evidence type="ECO:0000256" key="5">
    <source>
        <dbReference type="PROSITE-ProRule" id="PRU01240"/>
    </source>
</evidence>
<evidence type="ECO:0000313" key="9">
    <source>
        <dbReference type="EMBL" id="GGR86144.1"/>
    </source>
</evidence>
<dbReference type="PRINTS" id="PR00723">
    <property type="entry name" value="SUBTILISIN"/>
</dbReference>
<feature type="active site" description="Charge relay system" evidence="5">
    <location>
        <position position="119"/>
    </location>
</feature>
<evidence type="ECO:0000256" key="2">
    <source>
        <dbReference type="ARBA" id="ARBA00022670"/>
    </source>
</evidence>
<gene>
    <name evidence="9" type="ORF">GCM10010269_26660</name>
</gene>
<dbReference type="RefSeq" id="WP_190149429.1">
    <property type="nucleotide sequence ID" value="NZ_BMTL01000009.1"/>
</dbReference>
<feature type="domain" description="Peptidase S8/S53" evidence="8">
    <location>
        <begin position="110"/>
        <end position="346"/>
    </location>
</feature>
<evidence type="ECO:0000256" key="3">
    <source>
        <dbReference type="ARBA" id="ARBA00022801"/>
    </source>
</evidence>
<feature type="active site" description="Charge relay system" evidence="5">
    <location>
        <position position="146"/>
    </location>
</feature>
<dbReference type="InterPro" id="IPR015500">
    <property type="entry name" value="Peptidase_S8_subtilisin-rel"/>
</dbReference>
<keyword evidence="4 5" id="KW-0720">Serine protease</keyword>
<feature type="active site" description="Charge relay system" evidence="5">
    <location>
        <position position="310"/>
    </location>
</feature>
<dbReference type="PANTHER" id="PTHR43806:SF11">
    <property type="entry name" value="CEREVISIN-RELATED"/>
    <property type="match status" value="1"/>
</dbReference>
<dbReference type="GO" id="GO:0006508">
    <property type="term" value="P:proteolysis"/>
    <property type="evidence" value="ECO:0007669"/>
    <property type="project" value="UniProtKB-KW"/>
</dbReference>
<accession>A0A918FVS1</accession>
<organism evidence="9 10">
    <name type="scientific">Streptomyces humidus</name>
    <dbReference type="NCBI Taxonomy" id="52259"/>
    <lineage>
        <taxon>Bacteria</taxon>
        <taxon>Bacillati</taxon>
        <taxon>Actinomycetota</taxon>
        <taxon>Actinomycetes</taxon>
        <taxon>Kitasatosporales</taxon>
        <taxon>Streptomycetaceae</taxon>
        <taxon>Streptomyces</taxon>
    </lineage>
</organism>
<feature type="compositionally biased region" description="Basic residues" evidence="6">
    <location>
        <begin position="21"/>
        <end position="34"/>
    </location>
</feature>
<evidence type="ECO:0000256" key="4">
    <source>
        <dbReference type="ARBA" id="ARBA00022825"/>
    </source>
</evidence>
<dbReference type="Gene3D" id="3.40.50.200">
    <property type="entry name" value="Peptidase S8/S53 domain"/>
    <property type="match status" value="1"/>
</dbReference>
<dbReference type="InterPro" id="IPR036852">
    <property type="entry name" value="Peptidase_S8/S53_dom_sf"/>
</dbReference>
<evidence type="ECO:0000256" key="1">
    <source>
        <dbReference type="ARBA" id="ARBA00011073"/>
    </source>
</evidence>
<evidence type="ECO:0000256" key="7">
    <source>
        <dbReference type="SAM" id="Phobius"/>
    </source>
</evidence>
<reference evidence="9" key="1">
    <citation type="journal article" date="2014" name="Int. J. Syst. Evol. Microbiol.">
        <title>Complete genome sequence of Corynebacterium casei LMG S-19264T (=DSM 44701T), isolated from a smear-ripened cheese.</title>
        <authorList>
            <consortium name="US DOE Joint Genome Institute (JGI-PGF)"/>
            <person name="Walter F."/>
            <person name="Albersmeier A."/>
            <person name="Kalinowski J."/>
            <person name="Ruckert C."/>
        </authorList>
    </citation>
    <scope>NUCLEOTIDE SEQUENCE</scope>
    <source>
        <strain evidence="9">JCM 4386</strain>
    </source>
</reference>
<sequence length="431" mass="42146">MSRAAASPALAQPPRSDVRHGTARRPRRPRRPGARRALRVVVALLPVLAAVAGPPAAAGAATGTPVRLPVMPSRLAAGAACTGGSATVARATPWEQRSLELTRVREFASGAGVTVAVVDTGVSLKAPPLAGRVAAAGQAGDDCVGHGTFVAGLIAAAPVKGVAFAGAAPQARVLAVRGTDERGAATAATVAAGIRAAVDAGARVIAVSPAVPRSSAALRSAVSHAVGHDALIVAAAAPDAPRDSTSSAAPPADYWPAGEPGVLSVVDVDVQGRRPRGAVVPIHADLAAPGDGVLGIGPRGHGHFIGSGPSLAAGYVAATAALVRSAHPGLSAAGTARRLITSAYPADVPRLDPFGAVTRVAGEAAGRVTPAAGSGPVRLETDASGAGATRRALMAAGAAGSLVLAVLWAAAVGPKGRARRRGPAGDETPPP</sequence>
<keyword evidence="7" id="KW-0472">Membrane</keyword>